<dbReference type="InterPro" id="IPR010770">
    <property type="entry name" value="Ecd"/>
</dbReference>
<reference evidence="2 3" key="1">
    <citation type="submission" date="2022-12" db="EMBL/GenBank/DDBJ databases">
        <title>Genomic features and morphological characterization of a novel Knufia sp. strain isolated from spacecraft assembly facility.</title>
        <authorList>
            <person name="Teixeira M."/>
            <person name="Chander A.M."/>
            <person name="Stajich J.E."/>
            <person name="Venkateswaran K."/>
        </authorList>
    </citation>
    <scope>NUCLEOTIDE SEQUENCE [LARGE SCALE GENOMIC DNA]</scope>
    <source>
        <strain evidence="2 3">FJI-L2-BK-P2</strain>
    </source>
</reference>
<keyword evidence="3" id="KW-1185">Reference proteome</keyword>
<organism evidence="2 3">
    <name type="scientific">Knufia fluminis</name>
    <dbReference type="NCBI Taxonomy" id="191047"/>
    <lineage>
        <taxon>Eukaryota</taxon>
        <taxon>Fungi</taxon>
        <taxon>Dikarya</taxon>
        <taxon>Ascomycota</taxon>
        <taxon>Pezizomycotina</taxon>
        <taxon>Eurotiomycetes</taxon>
        <taxon>Chaetothyriomycetidae</taxon>
        <taxon>Chaetothyriales</taxon>
        <taxon>Trichomeriaceae</taxon>
        <taxon>Knufia</taxon>
    </lineage>
</organism>
<dbReference type="Proteomes" id="UP001316803">
    <property type="component" value="Unassembled WGS sequence"/>
</dbReference>
<dbReference type="AlphaFoldDB" id="A0AAN8F812"/>
<evidence type="ECO:0008006" key="4">
    <source>
        <dbReference type="Google" id="ProtNLM"/>
    </source>
</evidence>
<feature type="region of interest" description="Disordered" evidence="1">
    <location>
        <begin position="408"/>
        <end position="427"/>
    </location>
</feature>
<proteinExistence type="predicted"/>
<accession>A0AAN8F812</accession>
<sequence>MGSTEEDIAWLKSTFHPIPKPALPDDCIEYSMYVIDSKLDQSNQSELRLQLKEIQKHANELQKQWLNDYIWQRQSFNLELLRENGEVCVPMNKNSQDQSNMSADVSFLQGRTEYGDSIEDEWVIVWLLWELTKKFPNLWVKLTDSDGEFLLIEASGSLPAWLEPDVAENRVWINAGQLKIIKPGGNSRSSKRTDEKLTLEEAHRIVTSEPKRVMHSNSMQEDAFYRLRNYPAQIKDNMHHAIVKLPRKVAYLLSQKPAYVAPAIEAFYLRDPISLKPLQAKDAADKSTFPARDLVELSVKFPRVAYAQIRSQDFPILDAWKSTMPSPGDPQARAQAETGMKLTCGFEMLLSDSQHQDRPHVREMNLLLEDLESGDASLPSDEELSKLEKRADDEKWMDINLEDLQQELDRGKGQGSGTSSKKPEFGDKAAQENLQRIVKQFESFLGDDKMGDHASGLFDEGDSDTDDLDDIDSDDLEEEKEGDFGEDDFSKLMQEMMGLPPEAMKEVMSGKIDALENGAAPQAPLVPASSSKAGKQVEELSSDGEEGDDEEIEELMRRMGVELKASGALDTESSEPGSSRAVEHGTEDDEVEEVDTSDEDEDDPEYQKKEEIAKNLLDSLRAQGGAAGPASNLMALMAQQYAEDEKQKKGKSTVSRK</sequence>
<feature type="compositionally biased region" description="Acidic residues" evidence="1">
    <location>
        <begin position="586"/>
        <end position="604"/>
    </location>
</feature>
<feature type="compositionally biased region" description="Acidic residues" evidence="1">
    <location>
        <begin position="540"/>
        <end position="553"/>
    </location>
</feature>
<feature type="region of interest" description="Disordered" evidence="1">
    <location>
        <begin position="448"/>
        <end position="488"/>
    </location>
</feature>
<dbReference type="Pfam" id="PF07093">
    <property type="entry name" value="SGT1"/>
    <property type="match status" value="1"/>
</dbReference>
<evidence type="ECO:0000256" key="1">
    <source>
        <dbReference type="SAM" id="MobiDB-lite"/>
    </source>
</evidence>
<comment type="caution">
    <text evidence="2">The sequence shown here is derived from an EMBL/GenBank/DDBJ whole genome shotgun (WGS) entry which is preliminary data.</text>
</comment>
<evidence type="ECO:0000313" key="2">
    <source>
        <dbReference type="EMBL" id="KAK5953006.1"/>
    </source>
</evidence>
<dbReference type="GO" id="GO:0005634">
    <property type="term" value="C:nucleus"/>
    <property type="evidence" value="ECO:0007669"/>
    <property type="project" value="TreeGrafter"/>
</dbReference>
<gene>
    <name evidence="2" type="ORF">OHC33_006128</name>
</gene>
<feature type="compositionally biased region" description="Acidic residues" evidence="1">
    <location>
        <begin position="459"/>
        <end position="487"/>
    </location>
</feature>
<protein>
    <recommendedName>
        <fullName evidence="4">Regulatory factor Sgt1</fullName>
    </recommendedName>
</protein>
<name>A0AAN8F812_9EURO</name>
<evidence type="ECO:0000313" key="3">
    <source>
        <dbReference type="Proteomes" id="UP001316803"/>
    </source>
</evidence>
<feature type="region of interest" description="Disordered" evidence="1">
    <location>
        <begin position="509"/>
        <end position="610"/>
    </location>
</feature>
<dbReference type="PANTHER" id="PTHR13060:SF0">
    <property type="entry name" value="PROTEIN ECDYSONELESS HOMOLOG"/>
    <property type="match status" value="1"/>
</dbReference>
<dbReference type="EMBL" id="JAKLMC020000013">
    <property type="protein sequence ID" value="KAK5953006.1"/>
    <property type="molecule type" value="Genomic_DNA"/>
</dbReference>
<dbReference type="PANTHER" id="PTHR13060">
    <property type="entry name" value="SGT1 PROTEIN HSGT1 SUPPRESSOR OF GCR2"/>
    <property type="match status" value="1"/>
</dbReference>